<accession>A0ACB8FI28</accession>
<gene>
    <name evidence="1" type="ORF">K3G42_021006</name>
</gene>
<protein>
    <submittedName>
        <fullName evidence="1">Uncharacterized protein</fullName>
    </submittedName>
</protein>
<reference evidence="1" key="1">
    <citation type="submission" date="2021-08" db="EMBL/GenBank/DDBJ databases">
        <title>The first chromosome-level gecko genome reveals the dynamic sex chromosomes of Neotropical dwarf geckos (Sphaerodactylidae: Sphaerodactylus).</title>
        <authorList>
            <person name="Pinto B.J."/>
            <person name="Keating S.E."/>
            <person name="Gamble T."/>
        </authorList>
    </citation>
    <scope>NUCLEOTIDE SEQUENCE</scope>
    <source>
        <strain evidence="1">TG3544</strain>
    </source>
</reference>
<sequence length="121" mass="12218">MGQARAAGCLLVLAAVACGLCGARFVFPLRVSPAVAPDGSLAPTPVLLKPAVRTGDSQEAGSLALAAEPGGAVNFVAMVDNLQGDSGRGYYLEMLLGSPAQKVAIPLCAPVAFTFAQKLSF</sequence>
<proteinExistence type="predicted"/>
<dbReference type="EMBL" id="CM037617">
    <property type="protein sequence ID" value="KAH8004910.1"/>
    <property type="molecule type" value="Genomic_DNA"/>
</dbReference>
<name>A0ACB8FI28_9SAUR</name>
<dbReference type="Proteomes" id="UP000827872">
    <property type="component" value="Linkage Group LG04"/>
</dbReference>
<organism evidence="1 2">
    <name type="scientific">Sphaerodactylus townsendi</name>
    <dbReference type="NCBI Taxonomy" id="933632"/>
    <lineage>
        <taxon>Eukaryota</taxon>
        <taxon>Metazoa</taxon>
        <taxon>Chordata</taxon>
        <taxon>Craniata</taxon>
        <taxon>Vertebrata</taxon>
        <taxon>Euteleostomi</taxon>
        <taxon>Lepidosauria</taxon>
        <taxon>Squamata</taxon>
        <taxon>Bifurcata</taxon>
        <taxon>Gekkota</taxon>
        <taxon>Sphaerodactylidae</taxon>
        <taxon>Sphaerodactylus</taxon>
    </lineage>
</organism>
<keyword evidence="2" id="KW-1185">Reference proteome</keyword>
<evidence type="ECO:0000313" key="1">
    <source>
        <dbReference type="EMBL" id="KAH8004910.1"/>
    </source>
</evidence>
<evidence type="ECO:0000313" key="2">
    <source>
        <dbReference type="Proteomes" id="UP000827872"/>
    </source>
</evidence>
<comment type="caution">
    <text evidence="1">The sequence shown here is derived from an EMBL/GenBank/DDBJ whole genome shotgun (WGS) entry which is preliminary data.</text>
</comment>